<evidence type="ECO:0000313" key="2">
    <source>
        <dbReference type="Proteomes" id="UP000831189"/>
    </source>
</evidence>
<organism evidence="1 2">
    <name type="scientific">Pseudomonas knackmussii</name>
    <dbReference type="NCBI Taxonomy" id="65741"/>
    <lineage>
        <taxon>Bacteria</taxon>
        <taxon>Pseudomonadati</taxon>
        <taxon>Pseudomonadota</taxon>
        <taxon>Gammaproteobacteria</taxon>
        <taxon>Pseudomonadales</taxon>
        <taxon>Pseudomonadaceae</taxon>
        <taxon>Pseudomonas</taxon>
    </lineage>
</organism>
<dbReference type="Proteomes" id="UP000831189">
    <property type="component" value="Chromosome"/>
</dbReference>
<proteinExistence type="predicted"/>
<keyword evidence="2" id="KW-1185">Reference proteome</keyword>
<name>A0ABY4KUE4_9PSED</name>
<sequence>MTFDPAEPCLVLVCKRPAPGHAKQRLAATLGQQAALQAAQALLACALEDLQQWPGPTAIAPDNPQHLAWSQTLNPHATCVAQGDGNLGERLNALDRTLRSAGQHRLMYIGSDCPALRQCDYLHVAALLQRFDTVLMPARDGGVVLMASSRPWPDLHDLPWSTERLGSSLARLCRAAGYSVAVAGETFDIDHAEDLYDLAEALRDDCRPARQALLATLERLGIRSDV</sequence>
<dbReference type="PANTHER" id="PTHR36529:SF1">
    <property type="entry name" value="GLYCOSYLTRANSFERASE"/>
    <property type="match status" value="1"/>
</dbReference>
<dbReference type="InterPro" id="IPR029044">
    <property type="entry name" value="Nucleotide-diphossugar_trans"/>
</dbReference>
<dbReference type="InterPro" id="IPR018641">
    <property type="entry name" value="Trfase_1_rSAM/seldom-assoc"/>
</dbReference>
<evidence type="ECO:0000313" key="1">
    <source>
        <dbReference type="EMBL" id="UPQ84507.1"/>
    </source>
</evidence>
<dbReference type="Gene3D" id="3.90.550.10">
    <property type="entry name" value="Spore Coat Polysaccharide Biosynthesis Protein SpsA, Chain A"/>
    <property type="match status" value="1"/>
</dbReference>
<gene>
    <name evidence="1" type="ORF">M0M42_09065</name>
</gene>
<reference evidence="1 2" key="1">
    <citation type="submission" date="2022-04" db="EMBL/GenBank/DDBJ databases">
        <title>Pseudomonas knackmussii B09-2.</title>
        <authorList>
            <person name="Deng Y."/>
        </authorList>
    </citation>
    <scope>NUCLEOTIDE SEQUENCE [LARGE SCALE GENOMIC DNA]</scope>
    <source>
        <strain evidence="1 2">B09-2</strain>
    </source>
</reference>
<dbReference type="Pfam" id="PF09837">
    <property type="entry name" value="DUF2064"/>
    <property type="match status" value="1"/>
</dbReference>
<dbReference type="EMBL" id="CP096208">
    <property type="protein sequence ID" value="UPQ84507.1"/>
    <property type="molecule type" value="Genomic_DNA"/>
</dbReference>
<protein>
    <submittedName>
        <fullName evidence="1">DUF2064 domain-containing protein</fullName>
    </submittedName>
</protein>
<dbReference type="SUPFAM" id="SSF53448">
    <property type="entry name" value="Nucleotide-diphospho-sugar transferases"/>
    <property type="match status" value="1"/>
</dbReference>
<accession>A0ABY4KUE4</accession>
<dbReference type="PANTHER" id="PTHR36529">
    <property type="entry name" value="SLL1095 PROTEIN"/>
    <property type="match status" value="1"/>
</dbReference>